<dbReference type="Pfam" id="PF04168">
    <property type="entry name" value="Alpha-E"/>
    <property type="match status" value="1"/>
</dbReference>
<dbReference type="InterPro" id="IPR051680">
    <property type="entry name" value="ATP-dep_Glu-Cys_Ligase-2"/>
</dbReference>
<dbReference type="OrthoDB" id="9803532at2"/>
<dbReference type="PANTHER" id="PTHR34595:SF7">
    <property type="entry name" value="SLL1039 PROTEIN"/>
    <property type="match status" value="1"/>
</dbReference>
<accession>A0A553WB38</accession>
<dbReference type="PANTHER" id="PTHR34595">
    <property type="entry name" value="BLR5612 PROTEIN"/>
    <property type="match status" value="1"/>
</dbReference>
<dbReference type="EMBL" id="VKKU01000002">
    <property type="protein sequence ID" value="TSB01908.1"/>
    <property type="molecule type" value="Genomic_DNA"/>
</dbReference>
<keyword evidence="3" id="KW-1185">Reference proteome</keyword>
<feature type="domain" description="DUF403" evidence="1">
    <location>
        <begin position="1"/>
        <end position="309"/>
    </location>
</feature>
<evidence type="ECO:0000313" key="2">
    <source>
        <dbReference type="EMBL" id="TSB01908.1"/>
    </source>
</evidence>
<dbReference type="InterPro" id="IPR007296">
    <property type="entry name" value="DUF403"/>
</dbReference>
<reference evidence="2 3" key="1">
    <citation type="submission" date="2019-07" db="EMBL/GenBank/DDBJ databases">
        <authorList>
            <person name="Park M."/>
        </authorList>
    </citation>
    <scope>NUCLEOTIDE SEQUENCE [LARGE SCALE GENOMIC DNA]</scope>
    <source>
        <strain evidence="2 3">KCTC32445</strain>
    </source>
</reference>
<dbReference type="AlphaFoldDB" id="A0A553WB38"/>
<proteinExistence type="predicted"/>
<evidence type="ECO:0000259" key="1">
    <source>
        <dbReference type="Pfam" id="PF04168"/>
    </source>
</evidence>
<gene>
    <name evidence="2" type="ORF">FOM92_12150</name>
</gene>
<organism evidence="2 3">
    <name type="scientific">Sphingorhabdus contaminans</name>
    <dbReference type="NCBI Taxonomy" id="1343899"/>
    <lineage>
        <taxon>Bacteria</taxon>
        <taxon>Pseudomonadati</taxon>
        <taxon>Pseudomonadota</taxon>
        <taxon>Alphaproteobacteria</taxon>
        <taxon>Sphingomonadales</taxon>
        <taxon>Sphingomonadaceae</taxon>
        <taxon>Sphingorhabdus</taxon>
    </lineage>
</organism>
<comment type="caution">
    <text evidence="2">The sequence shown here is derived from an EMBL/GenBank/DDBJ whole genome shotgun (WGS) entry which is preliminary data.</text>
</comment>
<dbReference type="Proteomes" id="UP000320160">
    <property type="component" value="Unassembled WGS sequence"/>
</dbReference>
<dbReference type="RefSeq" id="WP_143777128.1">
    <property type="nucleotide sequence ID" value="NZ_VKKU01000002.1"/>
</dbReference>
<sequence>MLGKTASGIFWMFRYLERAENIARLIETGHRFTLTRNRGRQDEWRSILSALGMDAAYRANHDEYNAAQVVDYLLRDKTNPGNLRNLIDSARQNARTTRTAITRELWEAVNECWICVNDALKRQVREAELPATIDLIERQTSQVRGALENTMLRNDGYNFSRVGNFIERADSMARLLDVKYYVLLPSVSFVGSSLDNIQWETILRSTSAYSAYRWLYPGRASALGIADFLILDRRFPRSLAFCYGKLTDNLRHLAMSYGVQSDSLTEAERIYAGFASMTAASILEDGLHEFLVDFLAQNRRLAAMVEQEYRFNS</sequence>
<protein>
    <submittedName>
        <fullName evidence="2">Alpha-E domain-containing protein</fullName>
    </submittedName>
</protein>
<name>A0A553WB38_9SPHN</name>
<evidence type="ECO:0000313" key="3">
    <source>
        <dbReference type="Proteomes" id="UP000320160"/>
    </source>
</evidence>